<dbReference type="Gene3D" id="3.30.2310.20">
    <property type="entry name" value="RelE-like"/>
    <property type="match status" value="1"/>
</dbReference>
<proteinExistence type="predicted"/>
<evidence type="ECO:0000313" key="2">
    <source>
        <dbReference type="Proteomes" id="UP000297288"/>
    </source>
</evidence>
<dbReference type="InterPro" id="IPR035093">
    <property type="entry name" value="RelE/ParE_toxin_dom_sf"/>
</dbReference>
<evidence type="ECO:0008006" key="3">
    <source>
        <dbReference type="Google" id="ProtNLM"/>
    </source>
</evidence>
<evidence type="ECO:0000313" key="1">
    <source>
        <dbReference type="EMBL" id="TGG88031.1"/>
    </source>
</evidence>
<gene>
    <name evidence="1" type="ORF">E4650_06725</name>
</gene>
<dbReference type="EMBL" id="SRME01000003">
    <property type="protein sequence ID" value="TGG88031.1"/>
    <property type="molecule type" value="Genomic_DNA"/>
</dbReference>
<accession>A0A4Z0VVC2</accession>
<name>A0A4Z0VVC2_9BACT</name>
<organism evidence="1 2">
    <name type="scientific">Geotoga petraea</name>
    <dbReference type="NCBI Taxonomy" id="28234"/>
    <lineage>
        <taxon>Bacteria</taxon>
        <taxon>Thermotogati</taxon>
        <taxon>Thermotogota</taxon>
        <taxon>Thermotogae</taxon>
        <taxon>Petrotogales</taxon>
        <taxon>Petrotogaceae</taxon>
        <taxon>Geotoga</taxon>
    </lineage>
</organism>
<dbReference type="AlphaFoldDB" id="A0A4Z0VVC2"/>
<dbReference type="InterPro" id="IPR031552">
    <property type="entry name" value="ParE-like_toxin"/>
</dbReference>
<dbReference type="RefSeq" id="WP_135402953.1">
    <property type="nucleotide sequence ID" value="NZ_SRME01000003.1"/>
</dbReference>
<dbReference type="OrthoDB" id="49039at2"/>
<protein>
    <recommendedName>
        <fullName evidence="3">Type II toxin-antitoxin system RelE/ParE family toxin</fullName>
    </recommendedName>
</protein>
<dbReference type="Pfam" id="PF15781">
    <property type="entry name" value="ParE-like_toxin"/>
    <property type="match status" value="1"/>
</dbReference>
<comment type="caution">
    <text evidence="1">The sequence shown here is derived from an EMBL/GenBank/DDBJ whole genome shotgun (WGS) entry which is preliminary data.</text>
</comment>
<dbReference type="Proteomes" id="UP000297288">
    <property type="component" value="Unassembled WGS sequence"/>
</dbReference>
<reference evidence="1 2" key="1">
    <citation type="submission" date="2019-04" db="EMBL/GenBank/DDBJ databases">
        <title>Draft genome sequence data and analysis of a Fermenting Bacterium, Geotoga petraea strain HO-Geo1, isolated from heavy-oil petroleum reservoir in Russia.</title>
        <authorList>
            <person name="Grouzdev D.S."/>
            <person name="Semenova E.M."/>
            <person name="Sokolova D.S."/>
            <person name="Tourova T.P."/>
            <person name="Poltaraus A.B."/>
            <person name="Nazina T.N."/>
        </authorList>
    </citation>
    <scope>NUCLEOTIDE SEQUENCE [LARGE SCALE GENOMIC DNA]</scope>
    <source>
        <strain evidence="1 2">HO-Geo1</strain>
    </source>
</reference>
<dbReference type="SUPFAM" id="SSF143011">
    <property type="entry name" value="RelE-like"/>
    <property type="match status" value="1"/>
</dbReference>
<sequence>MDENLNIKDIQNFIKEEIKDFSFSQFKKDIKKINDKELLLRIWGAIREINRDFKIGELKKGNLKGIRTYKFKVKSRNYRIAYYVEKEKINIIYLHVGNRENFYKDIEKHFSKNILKMIEKNGI</sequence>